<evidence type="ECO:0000259" key="10">
    <source>
        <dbReference type="Pfam" id="PF02225"/>
    </source>
</evidence>
<evidence type="ECO:0000256" key="8">
    <source>
        <dbReference type="ARBA" id="ARBA00037847"/>
    </source>
</evidence>
<dbReference type="PANTHER" id="PTHR22702">
    <property type="entry name" value="PROTEASE-ASSOCIATED DOMAIN-CONTAINING PROTEIN"/>
    <property type="match status" value="1"/>
</dbReference>
<reference evidence="12 13" key="1">
    <citation type="submission" date="2014-11" db="EMBL/GenBank/DDBJ databases">
        <authorList>
            <person name="Zhu J."/>
            <person name="Qi W."/>
            <person name="Song R."/>
        </authorList>
    </citation>
    <scope>NUCLEOTIDE SEQUENCE [LARGE SCALE GENOMIC DNA]</scope>
</reference>
<feature type="domain" description="Vacuolar sorting receptor thioredoxin-like" evidence="11">
    <location>
        <begin position="202"/>
        <end position="309"/>
    </location>
</feature>
<keyword evidence="13" id="KW-1185">Reference proteome</keyword>
<feature type="domain" description="PA" evidence="10">
    <location>
        <begin position="55"/>
        <end position="115"/>
    </location>
</feature>
<name>A0A0G4H6I1_VITBC</name>
<gene>
    <name evidence="12" type="ORF">Vbra_10693</name>
</gene>
<dbReference type="InterPro" id="IPR003137">
    <property type="entry name" value="PA_domain"/>
</dbReference>
<keyword evidence="5" id="KW-1133">Transmembrane helix</keyword>
<dbReference type="Pfam" id="PF25011">
    <property type="entry name" value="VSR_TRX"/>
    <property type="match status" value="1"/>
</dbReference>
<dbReference type="STRING" id="1169540.A0A0G4H6I1"/>
<evidence type="ECO:0008006" key="14">
    <source>
        <dbReference type="Google" id="ProtNLM"/>
    </source>
</evidence>
<dbReference type="Gene3D" id="3.50.30.30">
    <property type="match status" value="1"/>
</dbReference>
<proteinExistence type="predicted"/>
<accession>A0A0G4H6I1</accession>
<evidence type="ECO:0000256" key="1">
    <source>
        <dbReference type="ARBA" id="ARBA00004479"/>
    </source>
</evidence>
<dbReference type="GO" id="GO:0012505">
    <property type="term" value="C:endomembrane system"/>
    <property type="evidence" value="ECO:0007669"/>
    <property type="project" value="UniProtKB-SubCell"/>
</dbReference>
<evidence type="ECO:0000256" key="9">
    <source>
        <dbReference type="SAM" id="SignalP"/>
    </source>
</evidence>
<evidence type="ECO:0000259" key="11">
    <source>
        <dbReference type="Pfam" id="PF25011"/>
    </source>
</evidence>
<dbReference type="VEuPathDB" id="CryptoDB:Vbra_10693"/>
<dbReference type="EMBL" id="CDMY01001040">
    <property type="protein sequence ID" value="CEM39469.1"/>
    <property type="molecule type" value="Genomic_DNA"/>
</dbReference>
<comment type="subcellular location">
    <subcellularLocation>
        <location evidence="8">Endomembrane system</location>
        <topology evidence="8">Single-pass membrane protein</topology>
    </subcellularLocation>
    <subcellularLocation>
        <location evidence="1">Membrane</location>
        <topology evidence="1">Single-pass type I membrane protein</topology>
    </subcellularLocation>
</comment>
<protein>
    <recommendedName>
        <fullName evidence="14">PA domain-containing protein</fullName>
    </recommendedName>
</protein>
<evidence type="ECO:0000256" key="2">
    <source>
        <dbReference type="ARBA" id="ARBA00022692"/>
    </source>
</evidence>
<dbReference type="InterPro" id="IPR056858">
    <property type="entry name" value="VSR_TRX"/>
</dbReference>
<dbReference type="PhylomeDB" id="A0A0G4H6I1"/>
<keyword evidence="4" id="KW-0677">Repeat</keyword>
<dbReference type="AlphaFoldDB" id="A0A0G4H6I1"/>
<keyword evidence="2" id="KW-0812">Transmembrane</keyword>
<evidence type="ECO:0000313" key="12">
    <source>
        <dbReference type="EMBL" id="CEM39469.1"/>
    </source>
</evidence>
<dbReference type="PANTHER" id="PTHR22702:SF1">
    <property type="entry name" value="PROTEASE-ASSOCIATED DOMAIN-CONTAINING PROTEIN 1"/>
    <property type="match status" value="1"/>
</dbReference>
<feature type="chain" id="PRO_5005190983" description="PA domain-containing protein" evidence="9">
    <location>
        <begin position="20"/>
        <end position="384"/>
    </location>
</feature>
<evidence type="ECO:0000256" key="7">
    <source>
        <dbReference type="ARBA" id="ARBA00023180"/>
    </source>
</evidence>
<evidence type="ECO:0000313" key="13">
    <source>
        <dbReference type="Proteomes" id="UP000041254"/>
    </source>
</evidence>
<evidence type="ECO:0000256" key="5">
    <source>
        <dbReference type="ARBA" id="ARBA00022989"/>
    </source>
</evidence>
<dbReference type="GO" id="GO:0016020">
    <property type="term" value="C:membrane"/>
    <property type="evidence" value="ECO:0007669"/>
    <property type="project" value="UniProtKB-SubCell"/>
</dbReference>
<evidence type="ECO:0000256" key="4">
    <source>
        <dbReference type="ARBA" id="ARBA00022737"/>
    </source>
</evidence>
<dbReference type="Pfam" id="PF02225">
    <property type="entry name" value="PA"/>
    <property type="match status" value="1"/>
</dbReference>
<keyword evidence="3 9" id="KW-0732">Signal</keyword>
<feature type="signal peptide" evidence="9">
    <location>
        <begin position="1"/>
        <end position="19"/>
    </location>
</feature>
<dbReference type="OrthoDB" id="10045365at2759"/>
<dbReference type="InParanoid" id="A0A0G4H6I1"/>
<keyword evidence="6" id="KW-0472">Membrane</keyword>
<evidence type="ECO:0000256" key="6">
    <source>
        <dbReference type="ARBA" id="ARBA00023136"/>
    </source>
</evidence>
<sequence>MAPQAAWLLVLLGVSVAVAGRIRVLEPPELAEQFPDGIEGSTAAFAPPSQYGELHCRDRDYEVPAPHTMLPNIVMVRRGLCNFVTKVRVAEVFKNAKAVIVADTEGAIRTPTEIQRVIMADDGWGETVRSPSILISDMHAQKIIDVLSPPVNKTVLVELVWDMPLYADTVRMDLWVTPALDKSVRFLQGFAKRARQLRHTSCALPPERKSPAMSTGRDVIDESLRQMCLWDKTYTEGTAGVGGYSEVWWTYVEEFPKRCMSDTTKDTHQLNGTANAFGAACSFELMAELGADVDTVQKCINMGSEELLNLQLRTHAWSPTAMRISDMRYAGPPDPEIVVKAICSEFPARPLECSRIEMEQLQHTLDMLASEGARPARIDGNVFG</sequence>
<organism evidence="12 13">
    <name type="scientific">Vitrella brassicaformis (strain CCMP3155)</name>
    <dbReference type="NCBI Taxonomy" id="1169540"/>
    <lineage>
        <taxon>Eukaryota</taxon>
        <taxon>Sar</taxon>
        <taxon>Alveolata</taxon>
        <taxon>Colpodellida</taxon>
        <taxon>Vitrellaceae</taxon>
        <taxon>Vitrella</taxon>
    </lineage>
</organism>
<keyword evidence="7" id="KW-0325">Glycoprotein</keyword>
<dbReference type="Proteomes" id="UP000041254">
    <property type="component" value="Unassembled WGS sequence"/>
</dbReference>
<evidence type="ECO:0000256" key="3">
    <source>
        <dbReference type="ARBA" id="ARBA00022729"/>
    </source>
</evidence>